<proteinExistence type="predicted"/>
<comment type="caution">
    <text evidence="1">The sequence shown here is derived from an EMBL/GenBank/DDBJ whole genome shotgun (WGS) entry which is preliminary data.</text>
</comment>
<protein>
    <submittedName>
        <fullName evidence="1">Uncharacterized protein</fullName>
    </submittedName>
</protein>
<evidence type="ECO:0000313" key="2">
    <source>
        <dbReference type="Proteomes" id="UP001597545"/>
    </source>
</evidence>
<keyword evidence="2" id="KW-1185">Reference proteome</keyword>
<accession>A0ABW5KF80</accession>
<reference evidence="2" key="1">
    <citation type="journal article" date="2019" name="Int. J. Syst. Evol. Microbiol.">
        <title>The Global Catalogue of Microorganisms (GCM) 10K type strain sequencing project: providing services to taxonomists for standard genome sequencing and annotation.</title>
        <authorList>
            <consortium name="The Broad Institute Genomics Platform"/>
            <consortium name="The Broad Institute Genome Sequencing Center for Infectious Disease"/>
            <person name="Wu L."/>
            <person name="Ma J."/>
        </authorList>
    </citation>
    <scope>NUCLEOTIDE SEQUENCE [LARGE SCALE GENOMIC DNA]</scope>
    <source>
        <strain evidence="2">KCTC 42662</strain>
    </source>
</reference>
<sequence length="66" mass="7511">MKIVQYVVLDDETIHVSVQPKKRNKLVLVVEIDKEGGTFVVSNFPALETPELHQEILGILKKEQLL</sequence>
<evidence type="ECO:0000313" key="1">
    <source>
        <dbReference type="EMBL" id="MFD2547088.1"/>
    </source>
</evidence>
<organism evidence="1 2">
    <name type="scientific">Sphingobacterium suaedae</name>
    <dbReference type="NCBI Taxonomy" id="1686402"/>
    <lineage>
        <taxon>Bacteria</taxon>
        <taxon>Pseudomonadati</taxon>
        <taxon>Bacteroidota</taxon>
        <taxon>Sphingobacteriia</taxon>
        <taxon>Sphingobacteriales</taxon>
        <taxon>Sphingobacteriaceae</taxon>
        <taxon>Sphingobacterium</taxon>
    </lineage>
</organism>
<gene>
    <name evidence="1" type="ORF">ACFSR5_05435</name>
</gene>
<dbReference type="Proteomes" id="UP001597545">
    <property type="component" value="Unassembled WGS sequence"/>
</dbReference>
<dbReference type="RefSeq" id="WP_380901505.1">
    <property type="nucleotide sequence ID" value="NZ_JBHUEG010000007.1"/>
</dbReference>
<name>A0ABW5KF80_9SPHI</name>
<dbReference type="EMBL" id="JBHULR010000003">
    <property type="protein sequence ID" value="MFD2547088.1"/>
    <property type="molecule type" value="Genomic_DNA"/>
</dbReference>